<name>A0A3N4JQ77_9PEZI</name>
<proteinExistence type="predicted"/>
<protein>
    <submittedName>
        <fullName evidence="2">Uncharacterized protein</fullName>
    </submittedName>
</protein>
<dbReference type="Proteomes" id="UP000276215">
    <property type="component" value="Unassembled WGS sequence"/>
</dbReference>
<keyword evidence="3" id="KW-1185">Reference proteome</keyword>
<reference evidence="2 3" key="1">
    <citation type="journal article" date="2018" name="Nat. Ecol. Evol.">
        <title>Pezizomycetes genomes reveal the molecular basis of ectomycorrhizal truffle lifestyle.</title>
        <authorList>
            <person name="Murat C."/>
            <person name="Payen T."/>
            <person name="Noel B."/>
            <person name="Kuo A."/>
            <person name="Morin E."/>
            <person name="Chen J."/>
            <person name="Kohler A."/>
            <person name="Krizsan K."/>
            <person name="Balestrini R."/>
            <person name="Da Silva C."/>
            <person name="Montanini B."/>
            <person name="Hainaut M."/>
            <person name="Levati E."/>
            <person name="Barry K.W."/>
            <person name="Belfiori B."/>
            <person name="Cichocki N."/>
            <person name="Clum A."/>
            <person name="Dockter R.B."/>
            <person name="Fauchery L."/>
            <person name="Guy J."/>
            <person name="Iotti M."/>
            <person name="Le Tacon F."/>
            <person name="Lindquist E.A."/>
            <person name="Lipzen A."/>
            <person name="Malagnac F."/>
            <person name="Mello A."/>
            <person name="Molinier V."/>
            <person name="Miyauchi S."/>
            <person name="Poulain J."/>
            <person name="Riccioni C."/>
            <person name="Rubini A."/>
            <person name="Sitrit Y."/>
            <person name="Splivallo R."/>
            <person name="Traeger S."/>
            <person name="Wang M."/>
            <person name="Zifcakova L."/>
            <person name="Wipf D."/>
            <person name="Zambonelli A."/>
            <person name="Paolocci F."/>
            <person name="Nowrousian M."/>
            <person name="Ottonello S."/>
            <person name="Baldrian P."/>
            <person name="Spatafora J.W."/>
            <person name="Henrissat B."/>
            <person name="Nagy L.G."/>
            <person name="Aury J.M."/>
            <person name="Wincker P."/>
            <person name="Grigoriev I.V."/>
            <person name="Bonfante P."/>
            <person name="Martin F.M."/>
        </authorList>
    </citation>
    <scope>NUCLEOTIDE SEQUENCE [LARGE SCALE GENOMIC DNA]</scope>
    <source>
        <strain evidence="2 3">120613-1</strain>
    </source>
</reference>
<gene>
    <name evidence="2" type="ORF">L873DRAFT_1048398</name>
</gene>
<organism evidence="2 3">
    <name type="scientific">Choiromyces venosus 120613-1</name>
    <dbReference type="NCBI Taxonomy" id="1336337"/>
    <lineage>
        <taxon>Eukaryota</taxon>
        <taxon>Fungi</taxon>
        <taxon>Dikarya</taxon>
        <taxon>Ascomycota</taxon>
        <taxon>Pezizomycotina</taxon>
        <taxon>Pezizomycetes</taxon>
        <taxon>Pezizales</taxon>
        <taxon>Tuberaceae</taxon>
        <taxon>Choiromyces</taxon>
    </lineage>
</organism>
<feature type="region of interest" description="Disordered" evidence="1">
    <location>
        <begin position="28"/>
        <end position="62"/>
    </location>
</feature>
<accession>A0A3N4JQ77</accession>
<feature type="compositionally biased region" description="Polar residues" evidence="1">
    <location>
        <begin position="28"/>
        <end position="53"/>
    </location>
</feature>
<evidence type="ECO:0000256" key="1">
    <source>
        <dbReference type="SAM" id="MobiDB-lite"/>
    </source>
</evidence>
<dbReference type="EMBL" id="ML120397">
    <property type="protein sequence ID" value="RPA98270.1"/>
    <property type="molecule type" value="Genomic_DNA"/>
</dbReference>
<dbReference type="AlphaFoldDB" id="A0A3N4JQ77"/>
<feature type="region of interest" description="Disordered" evidence="1">
    <location>
        <begin position="239"/>
        <end position="265"/>
    </location>
</feature>
<evidence type="ECO:0000313" key="2">
    <source>
        <dbReference type="EMBL" id="RPA98270.1"/>
    </source>
</evidence>
<sequence>MPPKIIKFLTNQPTQNLVTHSFVRATSTSATPIPHRSSYSTIPSPQTESSGPSITPEPPSKLPIDRRAMEAQIRCQVTKDQDQQHETICAVIGPGRVAMEVTKKHLGTRANTKFRSVNPAGESILGSIERMISEITEAPTESNKMVAEMQKESDKGSNKKFSEGLKESEKMIKAYEKMYKKHNKRSKEIHCGWDKFHQELDKHREESDKHSDKDCVELDKHCEELDKRREELDKHRVVRSSTSMVRSSTSMVRSSTSIVRTQQAW</sequence>
<evidence type="ECO:0000313" key="3">
    <source>
        <dbReference type="Proteomes" id="UP000276215"/>
    </source>
</evidence>